<reference evidence="1 2" key="1">
    <citation type="submission" date="2018-11" db="EMBL/GenBank/DDBJ databases">
        <authorList>
            <consortium name="Pathogen Informatics"/>
        </authorList>
    </citation>
    <scope>NUCLEOTIDE SEQUENCE [LARGE SCALE GENOMIC DNA]</scope>
</reference>
<dbReference type="EMBL" id="UZAE01014611">
    <property type="protein sequence ID" value="VDO13975.1"/>
    <property type="molecule type" value="Genomic_DNA"/>
</dbReference>
<accession>A0A3P7WKB9</accession>
<gene>
    <name evidence="1" type="ORF">HNAJ_LOCUS12745</name>
</gene>
<dbReference type="Proteomes" id="UP000278807">
    <property type="component" value="Unassembled WGS sequence"/>
</dbReference>
<evidence type="ECO:0000313" key="1">
    <source>
        <dbReference type="EMBL" id="VDO13975.1"/>
    </source>
</evidence>
<proteinExistence type="predicted"/>
<dbReference type="AlphaFoldDB" id="A0A3P7WKB9"/>
<protein>
    <submittedName>
        <fullName evidence="1">Uncharacterized protein</fullName>
    </submittedName>
</protein>
<evidence type="ECO:0000313" key="2">
    <source>
        <dbReference type="Proteomes" id="UP000278807"/>
    </source>
</evidence>
<organism evidence="1 2">
    <name type="scientific">Rodentolepis nana</name>
    <name type="common">Dwarf tapeworm</name>
    <name type="synonym">Hymenolepis nana</name>
    <dbReference type="NCBI Taxonomy" id="102285"/>
    <lineage>
        <taxon>Eukaryota</taxon>
        <taxon>Metazoa</taxon>
        <taxon>Spiralia</taxon>
        <taxon>Lophotrochozoa</taxon>
        <taxon>Platyhelminthes</taxon>
        <taxon>Cestoda</taxon>
        <taxon>Eucestoda</taxon>
        <taxon>Cyclophyllidea</taxon>
        <taxon>Hymenolepididae</taxon>
        <taxon>Rodentolepis</taxon>
    </lineage>
</organism>
<sequence length="45" mass="5305">MARSFEFLLKGVKSRAIKILCFLISYRKHSKMPRPVLCYSMQRIG</sequence>
<name>A0A3P7WKB9_RODNA</name>
<keyword evidence="2" id="KW-1185">Reference proteome</keyword>